<comment type="caution">
    <text evidence="4">The sequence shown here is derived from an EMBL/GenBank/DDBJ whole genome shotgun (WGS) entry which is preliminary data.</text>
</comment>
<dbReference type="PANTHER" id="PTHR13405:SF11">
    <property type="entry name" value="NUCLEAR PORE COMPLEX PROTEIN NUP133"/>
    <property type="match status" value="1"/>
</dbReference>
<dbReference type="InterPro" id="IPR037624">
    <property type="entry name" value="Nup133-like"/>
</dbReference>
<evidence type="ECO:0000256" key="3">
    <source>
        <dbReference type="ARBA" id="ARBA00023242"/>
    </source>
</evidence>
<name>A0ABQ9ESL5_TEGGR</name>
<accession>A0ABQ9ESL5</accession>
<keyword evidence="5" id="KW-1185">Reference proteome</keyword>
<comment type="subcellular location">
    <subcellularLocation>
        <location evidence="1">Nucleus</location>
    </subcellularLocation>
</comment>
<dbReference type="EMBL" id="JARBDR010000657">
    <property type="protein sequence ID" value="KAJ8308039.1"/>
    <property type="molecule type" value="Genomic_DNA"/>
</dbReference>
<dbReference type="PANTHER" id="PTHR13405">
    <property type="entry name" value="NUCLEAR PORE COMPLEX PROTEIN NUP133"/>
    <property type="match status" value="1"/>
</dbReference>
<dbReference type="Gene3D" id="1.25.40.700">
    <property type="match status" value="1"/>
</dbReference>
<proteinExistence type="predicted"/>
<gene>
    <name evidence="4" type="ORF">KUTeg_012913</name>
</gene>
<evidence type="ECO:0000256" key="1">
    <source>
        <dbReference type="ARBA" id="ARBA00004123"/>
    </source>
</evidence>
<organism evidence="4 5">
    <name type="scientific">Tegillarca granosa</name>
    <name type="common">Malaysian cockle</name>
    <name type="synonym">Anadara granosa</name>
    <dbReference type="NCBI Taxonomy" id="220873"/>
    <lineage>
        <taxon>Eukaryota</taxon>
        <taxon>Metazoa</taxon>
        <taxon>Spiralia</taxon>
        <taxon>Lophotrochozoa</taxon>
        <taxon>Mollusca</taxon>
        <taxon>Bivalvia</taxon>
        <taxon>Autobranchia</taxon>
        <taxon>Pteriomorphia</taxon>
        <taxon>Arcoida</taxon>
        <taxon>Arcoidea</taxon>
        <taxon>Arcidae</taxon>
        <taxon>Tegillarca</taxon>
    </lineage>
</organism>
<keyword evidence="2" id="KW-0813">Transport</keyword>
<sequence length="135" mass="15596">MCTFPLLSMYKLYISEENVEAKELDFKKALDLLQYIDQSDPTVDYNALRLLIWTKAALRDSWLPDPSGDPQNAIKDTVFFKTVDLAFNEGWNIMQYLPDLGDLLQADDLGPLKEDRNFQYLMSAGYEHIKQVLNP</sequence>
<dbReference type="Proteomes" id="UP001217089">
    <property type="component" value="Unassembled WGS sequence"/>
</dbReference>
<protein>
    <submittedName>
        <fullName evidence="4">Uncharacterized protein</fullName>
    </submittedName>
</protein>
<keyword evidence="3" id="KW-0539">Nucleus</keyword>
<reference evidence="4 5" key="1">
    <citation type="submission" date="2022-12" db="EMBL/GenBank/DDBJ databases">
        <title>Chromosome-level genome of Tegillarca granosa.</title>
        <authorList>
            <person name="Kim J."/>
        </authorList>
    </citation>
    <scope>NUCLEOTIDE SEQUENCE [LARGE SCALE GENOMIC DNA]</scope>
    <source>
        <strain evidence="4">Teg-2019</strain>
        <tissue evidence="4">Adductor muscle</tissue>
    </source>
</reference>
<evidence type="ECO:0000313" key="4">
    <source>
        <dbReference type="EMBL" id="KAJ8308039.1"/>
    </source>
</evidence>
<evidence type="ECO:0000256" key="2">
    <source>
        <dbReference type="ARBA" id="ARBA00022448"/>
    </source>
</evidence>
<evidence type="ECO:0000313" key="5">
    <source>
        <dbReference type="Proteomes" id="UP001217089"/>
    </source>
</evidence>